<dbReference type="EMBL" id="CP039922">
    <property type="protein sequence ID" value="QCL93887.1"/>
    <property type="molecule type" value="Genomic_DNA"/>
</dbReference>
<protein>
    <submittedName>
        <fullName evidence="4">Filamentous hemagglutinin N-terminal domain-containing protein</fullName>
    </submittedName>
</protein>
<sequence length="2921" mass="300419">MKTMMVKVLIRKSKPGKLIKKATALMTSVSLVLTTIASSFAPASAQVITDPTAPIEFRPNVTSSGNGTPTLNIVKPSSGGVSHNKLREYNIDTRGLILNNSGLGGTSIIGGKVESNPNLVGGGSAKIIVNEVTGSRRSNLNGVTEVFGSKADVIVANPNGIDCMGCGFINTGRATLTTGTPLIDYNAGTVGLETRSGDITISGAGVSAADGQSPDEIRLDAKSIRIDGLIDARGRIDLKAGSNRTDGSTGKTTAIAGDPSGQGIVSSAAGVVRAASIAALSSDLNTGISLAGNIQALGMLDANGTLLPGALSLVSAGDIRMVSGGVAGNADLRAADALQIAHDLAAQGEISITARDVSLLDTATVEGGRGLSIVANADIVSGAVLKSGGVMTVEAGGNASLSGIIASVGNMNLRATDKLATDTATLVAPNIDIRAKDVALTSTWFEPENQGSITATNVEIGDGTQFKKTSPVFINATEQLTIGTRIDTAGYPALAMAFRDLAISNTGVFTTGDRLFDVRNFRNAGVLLSSGQLAINAQQAIIDATGVIKAGTLRITTAGNLTNLGGLLSETTLTLLSDGSVTNDGKITAAGELELDAVNYIANSQGAQLAARKAALILGSELRNNGAISALETVDISAGGAITNTGTISSNADLTLVAADLLNSGAAALIGTQGNLSVTSGHLTNLLGTLQANGSFEIAASGSLINAGLLLGRSDLGVTASALTNLEAGKIHAGRIDIKLNAGDLSNLGQMVSGDTFGIVTAGSVLNDGIVQARSSTLHLEAVSYISNSPAAELVAANANIILSGSLRNAGLIATPGALTLQAAQGARNEASGEIVAKVIEAKVVGDLVNLGKLVSETTLSATVSGLLANSGSIHAAGDLELTVADLINSGSGSSIASNGDITVLASRGIANNAGSIASNRALTLSADTTLSNSGLLQGREGLSVSAEKLDNQQTGRIYAGSTRQTENGLVPVGELTLNLSGNLSNLGQIVSANGALLSATTSLGNSGSIEAGGNLRLQTYSYIPGSSSARLVARNLDLILGSSFTNAGLLSVAGKLGLDIKGNLVNGATGKIDAGAIETSVSGNLHNLGSILTPGTLNVVVGGLLTNETLIHAGAGLKAQAASLANVGTNAAIKSSGNMILEVRGNLDNSLGRIFAGGNLAIEVLATLTNASARIESGADMQLKVAALINTALDGTDSAQDYYQLGDLSILYATERTSSPARYWGTMTATRDEFSGIVRVRLPGTIRAGANMAISGDALENREGRILAVKDLSIDVNRILNDMVTSTVDHYRVQWGGVRSFMDSGSGKFHAPVGADPRWLVAQFNPAVFKDPALAERAEGGNRMIVISKGKSPVTITYSGKQKYKDGVINGGAVQVIEYADAASLLDLAALGIDPNNIPDVIMIGSRMAEVGTGPYGNATKTYVGTATVGVGSMIKSGGSLMIDGGAAITNRGTLSGSLVSIEAGELQNGLGTPGGIDGSGFGNYSGTTPVGISGNVGSAIGAAAGQLGIVNFVLDDVSVPPLDLGAFEARNLHSVNASDFGNLVRLTGSTEAARLLGSARIDGAALTFYADPVAEAKALAEAARQQAGTHLVVDPSLSVEEQREQLYRNAAEFAASTGAQYGVALTEAQRAALEKPIVWHETRIIDGKPVLVPRLYLPSQDELLRGGRGAGLIAADDLLIDIDGKLNNSGAIVASGLASISASSILNQRLIDLDERDRALAGGRGDSGLISAGTLFMATDGDLLNRGGTLASAGNIDLRVGGSLINETERYTRTVDSQDGCVGKACGTLRTDYNVASITAGRDLTVIADRDIVNSGGTLGSVTDMLLAAGRDVTFETLKDSFVAEDYKKRGFLSGVTVLRNEITTAEASAESLVGDVSILAGYGVCDGGSLCAKGTAPGDVLLNGALVSAFDKLSIDATGKIDMGVVSEEVHNRYKEWGFKGLGWGSVKQAWNDVDTTVTRLSGNDVSLNAKGPITGTGVKIAAVNDLLMKTDDTIRLEAAQDALYFTEKGFYVGLSFPGSAGIDAALKGGSGGQILSGLAGINPLTAKLATLANADNGLAAGLAAVNLATGGLGAFYSAGQSTQGPSLSSPVEKILDPLGQFRDPGTGQITAGSIAKTVGINLSVWKSEQRWSESQTSELTAGGDIVMKAGLDVILDQGTKMVSGGDVSIDAGRDILMAALVDYAKDKSSSFGLQLSLSSIGFDIGKSKGYDETLTNASITAAGNVSLTSGRDTALLGGNIIGRTVDLDVGRDLTILSPQAQGWRDGFSFGLTVGVNPADWSVRGSKEDGFKAWSSGSGIVAAQGIDIKVAEDTTLVGALLQATDGDISLDTGTLTVADLKDTDQYKNVGGSIGISGGGLNSVGFSYEKKDKQGETRTTLDASGELNVTIRDADKDGVAGTEADKAAAEELLASINKDASKYQEITKDSYTKLSGELDVEALRNLKRNLDFALRYSQAQDAAVPGWIAAEGPQAIDQYREAILYGGATPAEAEELMKTPRFQAMLQERKSFDALKQGALNSEDLLKSIMLIQQGEELYRDPTSGNIMVRTACGTNGPCGVEISKLRLEATETVARFIEQRLEKGDDAALQEALECALAYALVRGDVSHFETLKSSGKFDAVAIQKYADAATSIVGSNLQNEAPALAADGIDITMALTKIVMASENGQIDATQFNQLIDILKTDGPSGQAASFRIAVALGTLGDTGSAYLKALSQRMLDDYVADAAAEQQMHKFIAENPDSPQAKEVKQLLTQGIAMSVAMAAIGVRFYDGKFESVKGTTGRFENVKAQNIDEEQFIANVKTTFSNSTVWTGVTRHNGELVVQRSDIELSPQNVILMKNGQAPFVRGADGNWEPVQLHHVGRETGQLIEVTRSQNAYNSVNGGPLHIPGPGGPVRQSGYSQSYWKQRYQSFVSSGQIVP</sequence>
<evidence type="ECO:0000313" key="4">
    <source>
        <dbReference type="EMBL" id="QCL93887.1"/>
    </source>
</evidence>
<dbReference type="InterPro" id="IPR011050">
    <property type="entry name" value="Pectin_lyase_fold/virulence"/>
</dbReference>
<dbReference type="GO" id="GO:0003824">
    <property type="term" value="F:catalytic activity"/>
    <property type="evidence" value="ECO:0007669"/>
    <property type="project" value="UniProtKB-ARBA"/>
</dbReference>
<evidence type="ECO:0000256" key="2">
    <source>
        <dbReference type="SAM" id="SignalP"/>
    </source>
</evidence>
<accession>A0A4D7YGP8</accession>
<dbReference type="Pfam" id="PF13332">
    <property type="entry name" value="Fil_haemagg_2"/>
    <property type="match status" value="4"/>
</dbReference>
<feature type="chain" id="PRO_5020726417" evidence="2">
    <location>
        <begin position="46"/>
        <end position="2921"/>
    </location>
</feature>
<feature type="region of interest" description="Disordered" evidence="1">
    <location>
        <begin position="60"/>
        <end position="79"/>
    </location>
</feature>
<feature type="signal peptide" evidence="2">
    <location>
        <begin position="1"/>
        <end position="45"/>
    </location>
</feature>
<evidence type="ECO:0000313" key="5">
    <source>
        <dbReference type="Proteomes" id="UP000298649"/>
    </source>
</evidence>
<dbReference type="NCBIfam" id="TIGR01731">
    <property type="entry name" value="fil_hemag_20aa"/>
    <property type="match status" value="14"/>
</dbReference>
<dbReference type="Pfam" id="PF05860">
    <property type="entry name" value="TPS"/>
    <property type="match status" value="1"/>
</dbReference>
<organism evidence="4 5">
    <name type="scientific">Agrobacterium tumefaciens</name>
    <dbReference type="NCBI Taxonomy" id="358"/>
    <lineage>
        <taxon>Bacteria</taxon>
        <taxon>Pseudomonadati</taxon>
        <taxon>Pseudomonadota</taxon>
        <taxon>Alphaproteobacteria</taxon>
        <taxon>Hyphomicrobiales</taxon>
        <taxon>Rhizobiaceae</taxon>
        <taxon>Rhizobium/Agrobacterium group</taxon>
        <taxon>Agrobacterium</taxon>
        <taxon>Agrobacterium tumefaciens complex</taxon>
    </lineage>
</organism>
<dbReference type="NCBIfam" id="TIGR01901">
    <property type="entry name" value="adhes_NPXG"/>
    <property type="match status" value="1"/>
</dbReference>
<reference evidence="4 5" key="1">
    <citation type="submission" date="2019-04" db="EMBL/GenBank/DDBJ databases">
        <title>Complete genome sequence of Agrobacterium tumefaciens CFBP7129.</title>
        <authorList>
            <person name="Haryono M."/>
            <person name="Lin Y.-C."/>
            <person name="Lai E.-M."/>
            <person name="Kuo C.-H."/>
        </authorList>
    </citation>
    <scope>NUCLEOTIDE SEQUENCE [LARGE SCALE GENOMIC DNA]</scope>
    <source>
        <strain evidence="4 5">CFBP7129</strain>
    </source>
</reference>
<feature type="compositionally biased region" description="Polar residues" evidence="1">
    <location>
        <begin position="60"/>
        <end position="71"/>
    </location>
</feature>
<dbReference type="InterPro" id="IPR012334">
    <property type="entry name" value="Pectin_lyas_fold"/>
</dbReference>
<name>A0A4D7YGP8_AGRTU</name>
<dbReference type="SUPFAM" id="SSF51126">
    <property type="entry name" value="Pectin lyase-like"/>
    <property type="match status" value="1"/>
</dbReference>
<dbReference type="Pfam" id="PF14411">
    <property type="entry name" value="LHH"/>
    <property type="match status" value="1"/>
</dbReference>
<dbReference type="Proteomes" id="UP000298649">
    <property type="component" value="Chromosome circular"/>
</dbReference>
<proteinExistence type="predicted"/>
<evidence type="ECO:0000256" key="1">
    <source>
        <dbReference type="SAM" id="MobiDB-lite"/>
    </source>
</evidence>
<dbReference type="InterPro" id="IPR026834">
    <property type="entry name" value="LHH"/>
</dbReference>
<feature type="domain" description="Filamentous haemagglutinin FhaB/tRNA nuclease CdiA-like TPS" evidence="3">
    <location>
        <begin position="65"/>
        <end position="186"/>
    </location>
</feature>
<keyword evidence="2" id="KW-0732">Signal</keyword>
<dbReference type="InterPro" id="IPR025157">
    <property type="entry name" value="Hemagglutinin_rpt"/>
</dbReference>
<gene>
    <name evidence="4" type="ORF">CFBP7129_06530</name>
</gene>
<dbReference type="Gene3D" id="2.160.20.10">
    <property type="entry name" value="Single-stranded right-handed beta-helix, Pectin lyase-like"/>
    <property type="match status" value="1"/>
</dbReference>
<dbReference type="InterPro" id="IPR008638">
    <property type="entry name" value="FhaB/CdiA-like_TPS"/>
</dbReference>
<dbReference type="InterPro" id="IPR010069">
    <property type="entry name" value="CdiA_FHA1_rpt"/>
</dbReference>
<dbReference type="SMART" id="SM00912">
    <property type="entry name" value="Haemagg_act"/>
    <property type="match status" value="1"/>
</dbReference>
<dbReference type="RefSeq" id="WP_137003587.1">
    <property type="nucleotide sequence ID" value="NZ_CP039922.1"/>
</dbReference>
<evidence type="ECO:0000259" key="3">
    <source>
        <dbReference type="SMART" id="SM00912"/>
    </source>
</evidence>